<dbReference type="InParanoid" id="A0A067N5N3"/>
<dbReference type="EMBL" id="KL198014">
    <property type="protein sequence ID" value="KDQ22275.1"/>
    <property type="molecule type" value="Genomic_DNA"/>
</dbReference>
<reference evidence="3" key="1">
    <citation type="journal article" date="2014" name="Proc. Natl. Acad. Sci. U.S.A.">
        <title>Extensive sampling of basidiomycete genomes demonstrates inadequacy of the white-rot/brown-rot paradigm for wood decay fungi.</title>
        <authorList>
            <person name="Riley R."/>
            <person name="Salamov A.A."/>
            <person name="Brown D.W."/>
            <person name="Nagy L.G."/>
            <person name="Floudas D."/>
            <person name="Held B.W."/>
            <person name="Levasseur A."/>
            <person name="Lombard V."/>
            <person name="Morin E."/>
            <person name="Otillar R."/>
            <person name="Lindquist E.A."/>
            <person name="Sun H."/>
            <person name="LaButti K.M."/>
            <person name="Schmutz J."/>
            <person name="Jabbour D."/>
            <person name="Luo H."/>
            <person name="Baker S.E."/>
            <person name="Pisabarro A.G."/>
            <person name="Walton J.D."/>
            <person name="Blanchette R.A."/>
            <person name="Henrissat B."/>
            <person name="Martin F."/>
            <person name="Cullen D."/>
            <person name="Hibbett D.S."/>
            <person name="Grigoriev I.V."/>
        </authorList>
    </citation>
    <scope>NUCLEOTIDE SEQUENCE [LARGE SCALE GENOMIC DNA]</scope>
    <source>
        <strain evidence="3">PC15</strain>
    </source>
</reference>
<evidence type="ECO:0000313" key="3">
    <source>
        <dbReference type="Proteomes" id="UP000027073"/>
    </source>
</evidence>
<protein>
    <submittedName>
        <fullName evidence="2">Uncharacterized protein</fullName>
    </submittedName>
</protein>
<feature type="region of interest" description="Disordered" evidence="1">
    <location>
        <begin position="220"/>
        <end position="278"/>
    </location>
</feature>
<dbReference type="VEuPathDB" id="FungiDB:PLEOSDRAFT_171701"/>
<dbReference type="AlphaFoldDB" id="A0A067N5N3"/>
<dbReference type="HOGENOM" id="CLU_947038_0_0_1"/>
<dbReference type="OrthoDB" id="2652955at2759"/>
<gene>
    <name evidence="2" type="ORF">PLEOSDRAFT_171701</name>
</gene>
<sequence>MASKIVGIAVLTAPRLALNSDPAKESRVMYFDANFWIADGIQLLACVRYYNDMNHCFEQATTCVIEATIARMNMDPKFEGMELSEDERKEYQLVGQVNWLIPVDGTDPRSPPFIYVAGVVKNSAKELATFNVEGSQWMYAFQHDQALAKLPVRVVIPKNLRFRDPSKICPKNDTWVFVSGRLTKFRLHPRSGFLDDLDVDLGRDGTLAFMGKWVAPFTPIKASTDSTPKPSPGSKRKFDYGSLASSPTPQKLRRTIKEDTRDASFTSTASEASTSGAH</sequence>
<dbReference type="Proteomes" id="UP000027073">
    <property type="component" value="Unassembled WGS sequence"/>
</dbReference>
<evidence type="ECO:0000256" key="1">
    <source>
        <dbReference type="SAM" id="MobiDB-lite"/>
    </source>
</evidence>
<feature type="compositionally biased region" description="Low complexity" evidence="1">
    <location>
        <begin position="263"/>
        <end position="278"/>
    </location>
</feature>
<accession>A0A067N5N3</accession>
<proteinExistence type="predicted"/>
<evidence type="ECO:0000313" key="2">
    <source>
        <dbReference type="EMBL" id="KDQ22275.1"/>
    </source>
</evidence>
<organism evidence="2 3">
    <name type="scientific">Pleurotus ostreatus (strain PC15)</name>
    <name type="common">Oyster mushroom</name>
    <dbReference type="NCBI Taxonomy" id="1137138"/>
    <lineage>
        <taxon>Eukaryota</taxon>
        <taxon>Fungi</taxon>
        <taxon>Dikarya</taxon>
        <taxon>Basidiomycota</taxon>
        <taxon>Agaricomycotina</taxon>
        <taxon>Agaricomycetes</taxon>
        <taxon>Agaricomycetidae</taxon>
        <taxon>Agaricales</taxon>
        <taxon>Pleurotineae</taxon>
        <taxon>Pleurotaceae</taxon>
        <taxon>Pleurotus</taxon>
    </lineage>
</organism>
<dbReference type="STRING" id="1137138.A0A067N5N3"/>
<name>A0A067N5N3_PLEO1</name>